<dbReference type="GO" id="GO:0000428">
    <property type="term" value="C:DNA-directed RNA polymerase complex"/>
    <property type="evidence" value="ECO:0007669"/>
    <property type="project" value="UniProtKB-KW"/>
</dbReference>
<comment type="subcellular location">
    <subcellularLocation>
        <location evidence="1">Nucleus</location>
        <location evidence="1">Nucleolus</location>
    </subcellularLocation>
</comment>
<dbReference type="PANTHER" id="PTHR14440">
    <property type="entry name" value="DNA-DIRECTED RNA POLYMERASE I SUBUNIT RPA49"/>
    <property type="match status" value="1"/>
</dbReference>
<sequence>MGKRKQTERETATVRCCVTDEKNGPVLVTIPSVAPENDAEFQRFNNTSTRRAHQSIVVCETDRVQFVGKNFGEQQQTSMFCRYMVGIRDKRAGTLTLQPTSVFPLERSVKALAHLAPAASTDQSSFLAARNHLQETFGNKKQKAAVRARERNQVDVTQLEGVADVIRGAIAERSSDVPALDEITEMQGATRPIPPYNAEAERPEDVYLIKDVASDAELNAVPVAKVLQAKSEEEWAKWLPYTSSSYVNERLPLAVQANNRQQLRLLYYLACMFQFSYAVKQFPVTLDRVKESCSSMPAVIATTLFNRFTEDLGQNDKKTGQPIRQKTDNCKHRLVAYALVLCLHLDQFSLLPNVLARDFSMPTTTMKSYLRSVGCQLHALSAAERNRLGLSAEEGRRAQKAMLTVPLKFDDQVRRGRR</sequence>
<dbReference type="STRING" id="78915.A0A4P9XSB7"/>
<keyword evidence="5" id="KW-0539">Nucleus</keyword>
<evidence type="ECO:0000256" key="2">
    <source>
        <dbReference type="ARBA" id="ARBA00009430"/>
    </source>
</evidence>
<dbReference type="OrthoDB" id="532500at2759"/>
<keyword evidence="3" id="KW-0240">DNA-directed RNA polymerase</keyword>
<evidence type="ECO:0000256" key="5">
    <source>
        <dbReference type="ARBA" id="ARBA00023242"/>
    </source>
</evidence>
<evidence type="ECO:0000256" key="3">
    <source>
        <dbReference type="ARBA" id="ARBA00022478"/>
    </source>
</evidence>
<accession>A0A4P9XSB7</accession>
<keyword evidence="4" id="KW-0804">Transcription</keyword>
<evidence type="ECO:0000256" key="1">
    <source>
        <dbReference type="ARBA" id="ARBA00004604"/>
    </source>
</evidence>
<protein>
    <submittedName>
        <fullName evidence="6">RNA polymerase I associated factor, A49-like protein</fullName>
    </submittedName>
</protein>
<dbReference type="AlphaFoldDB" id="A0A4P9XSB7"/>
<organism evidence="6 7">
    <name type="scientific">Thamnocephalis sphaerospora</name>
    <dbReference type="NCBI Taxonomy" id="78915"/>
    <lineage>
        <taxon>Eukaryota</taxon>
        <taxon>Fungi</taxon>
        <taxon>Fungi incertae sedis</taxon>
        <taxon>Zoopagomycota</taxon>
        <taxon>Zoopagomycotina</taxon>
        <taxon>Zoopagomycetes</taxon>
        <taxon>Zoopagales</taxon>
        <taxon>Sigmoideomycetaceae</taxon>
        <taxon>Thamnocephalis</taxon>
    </lineage>
</organism>
<dbReference type="InterPro" id="IPR009668">
    <property type="entry name" value="RNA_pol-assoc_fac_A49-like"/>
</dbReference>
<dbReference type="GO" id="GO:0006351">
    <property type="term" value="P:DNA-templated transcription"/>
    <property type="evidence" value="ECO:0007669"/>
    <property type="project" value="InterPro"/>
</dbReference>
<dbReference type="Pfam" id="PF06870">
    <property type="entry name" value="RNA_pol_I_A49"/>
    <property type="match status" value="1"/>
</dbReference>
<dbReference type="EMBL" id="KZ992622">
    <property type="protein sequence ID" value="RKP08240.1"/>
    <property type="molecule type" value="Genomic_DNA"/>
</dbReference>
<keyword evidence="7" id="KW-1185">Reference proteome</keyword>
<evidence type="ECO:0000313" key="6">
    <source>
        <dbReference type="EMBL" id="RKP08240.1"/>
    </source>
</evidence>
<name>A0A4P9XSB7_9FUNG</name>
<dbReference type="GO" id="GO:0005730">
    <property type="term" value="C:nucleolus"/>
    <property type="evidence" value="ECO:0007669"/>
    <property type="project" value="UniProtKB-SubCell"/>
</dbReference>
<evidence type="ECO:0000313" key="7">
    <source>
        <dbReference type="Proteomes" id="UP000271241"/>
    </source>
</evidence>
<evidence type="ECO:0000256" key="4">
    <source>
        <dbReference type="ARBA" id="ARBA00023163"/>
    </source>
</evidence>
<proteinExistence type="inferred from homology"/>
<dbReference type="Proteomes" id="UP000271241">
    <property type="component" value="Unassembled WGS sequence"/>
</dbReference>
<reference evidence="7" key="1">
    <citation type="journal article" date="2018" name="Nat. Microbiol.">
        <title>Leveraging single-cell genomics to expand the fungal tree of life.</title>
        <authorList>
            <person name="Ahrendt S.R."/>
            <person name="Quandt C.A."/>
            <person name="Ciobanu D."/>
            <person name="Clum A."/>
            <person name="Salamov A."/>
            <person name="Andreopoulos B."/>
            <person name="Cheng J.F."/>
            <person name="Woyke T."/>
            <person name="Pelin A."/>
            <person name="Henrissat B."/>
            <person name="Reynolds N.K."/>
            <person name="Benny G.L."/>
            <person name="Smith M.E."/>
            <person name="James T.Y."/>
            <person name="Grigoriev I.V."/>
        </authorList>
    </citation>
    <scope>NUCLEOTIDE SEQUENCE [LARGE SCALE GENOMIC DNA]</scope>
    <source>
        <strain evidence="7">RSA 1356</strain>
    </source>
</reference>
<comment type="similarity">
    <text evidence="2">Belongs to the eukaryotic RPA49/POLR1E RNA polymerase subunit family.</text>
</comment>
<gene>
    <name evidence="6" type="ORF">THASP1DRAFT_23733</name>
</gene>
<dbReference type="GO" id="GO:0003677">
    <property type="term" value="F:DNA binding"/>
    <property type="evidence" value="ECO:0007669"/>
    <property type="project" value="InterPro"/>
</dbReference>